<name>A0A484GAX8_COLOR</name>
<sequence>MPSCTILDGPSGRVSSRLQDLLLRTTIYNQEPLTSIIYLRPRYSRVSLLLLFINTEPAAYFFVACPLDPRSHTESPPYFALPFNPTLAETGRGRDTIESNYTDKFLFTSDTLLWSTISTFGRY</sequence>
<reference evidence="2" key="1">
    <citation type="journal article" date="2013" name="New Phytol.">
        <title>Comparative genomic and transcriptomic analyses reveal the hemibiotrophic stage shift of Colletotrichum fungi.</title>
        <authorList>
            <person name="Gan P."/>
            <person name="Ikeda K."/>
            <person name="Irieda H."/>
            <person name="Narusaka M."/>
            <person name="O'Connell R.J."/>
            <person name="Narusaka Y."/>
            <person name="Takano Y."/>
            <person name="Kubo Y."/>
            <person name="Shirasu K."/>
        </authorList>
    </citation>
    <scope>NUCLEOTIDE SEQUENCE [LARGE SCALE GENOMIC DNA]</scope>
    <source>
        <strain evidence="2">104-T / ATCC 96160 / CBS 514.97 / LARS 414 / MAFF 240422</strain>
    </source>
</reference>
<protein>
    <submittedName>
        <fullName evidence="1">Uncharacterized protein</fullName>
    </submittedName>
</protein>
<keyword evidence="2" id="KW-1185">Reference proteome</keyword>
<reference evidence="2" key="2">
    <citation type="journal article" date="2019" name="Mol. Plant Microbe Interact.">
        <title>Genome sequence resources for four phytopathogenic fungi from the Colletotrichum orbiculare species complex.</title>
        <authorList>
            <person name="Gan P."/>
            <person name="Tsushima A."/>
            <person name="Narusaka M."/>
            <person name="Narusaka Y."/>
            <person name="Takano Y."/>
            <person name="Kubo Y."/>
            <person name="Shirasu K."/>
        </authorList>
    </citation>
    <scope>GENOME REANNOTATION</scope>
    <source>
        <strain evidence="2">104-T / ATCC 96160 / CBS 514.97 / LARS 414 / MAFF 240422</strain>
    </source>
</reference>
<evidence type="ECO:0000313" key="1">
    <source>
        <dbReference type="EMBL" id="TDZ26805.1"/>
    </source>
</evidence>
<dbReference type="AlphaFoldDB" id="A0A484GAX8"/>
<proteinExistence type="predicted"/>
<dbReference type="Proteomes" id="UP000014480">
    <property type="component" value="Unassembled WGS sequence"/>
</dbReference>
<accession>A0A484GAX8</accession>
<comment type="caution">
    <text evidence="1">The sequence shown here is derived from an EMBL/GenBank/DDBJ whole genome shotgun (WGS) entry which is preliminary data.</text>
</comment>
<evidence type="ECO:0000313" key="2">
    <source>
        <dbReference type="Proteomes" id="UP000014480"/>
    </source>
</evidence>
<gene>
    <name evidence="1" type="ORF">Cob_v000214</name>
</gene>
<dbReference type="EMBL" id="AMCV02000001">
    <property type="protein sequence ID" value="TDZ26805.1"/>
    <property type="molecule type" value="Genomic_DNA"/>
</dbReference>
<organism evidence="1 2">
    <name type="scientific">Colletotrichum orbiculare (strain 104-T / ATCC 96160 / CBS 514.97 / LARS 414 / MAFF 240422)</name>
    <name type="common">Cucumber anthracnose fungus</name>
    <name type="synonym">Colletotrichum lagenarium</name>
    <dbReference type="NCBI Taxonomy" id="1213857"/>
    <lineage>
        <taxon>Eukaryota</taxon>
        <taxon>Fungi</taxon>
        <taxon>Dikarya</taxon>
        <taxon>Ascomycota</taxon>
        <taxon>Pezizomycotina</taxon>
        <taxon>Sordariomycetes</taxon>
        <taxon>Hypocreomycetidae</taxon>
        <taxon>Glomerellales</taxon>
        <taxon>Glomerellaceae</taxon>
        <taxon>Colletotrichum</taxon>
        <taxon>Colletotrichum orbiculare species complex</taxon>
    </lineage>
</organism>